<name>A0A1A9KJ48_9PSED</name>
<proteinExistence type="predicted"/>
<gene>
    <name evidence="2" type="ORF">A9C11_27835</name>
</gene>
<organism evidence="2 3">
    <name type="scientific">Pseudomonas citronellolis</name>
    <dbReference type="NCBI Taxonomy" id="53408"/>
    <lineage>
        <taxon>Bacteria</taxon>
        <taxon>Pseudomonadati</taxon>
        <taxon>Pseudomonadota</taxon>
        <taxon>Gammaproteobacteria</taxon>
        <taxon>Pseudomonadales</taxon>
        <taxon>Pseudomonadaceae</taxon>
        <taxon>Pseudomonas</taxon>
    </lineage>
</organism>
<evidence type="ECO:0000313" key="3">
    <source>
        <dbReference type="Proteomes" id="UP000077748"/>
    </source>
</evidence>
<protein>
    <submittedName>
        <fullName evidence="2">Amidotransferase</fullName>
    </submittedName>
</protein>
<dbReference type="PANTHER" id="PTHR42695">
    <property type="entry name" value="GLUTAMINE AMIDOTRANSFERASE YLR126C-RELATED"/>
    <property type="match status" value="1"/>
</dbReference>
<dbReference type="GO" id="GO:0016740">
    <property type="term" value="F:transferase activity"/>
    <property type="evidence" value="ECO:0007669"/>
    <property type="project" value="UniProtKB-KW"/>
</dbReference>
<dbReference type="GO" id="GO:0005829">
    <property type="term" value="C:cytosol"/>
    <property type="evidence" value="ECO:0007669"/>
    <property type="project" value="TreeGrafter"/>
</dbReference>
<evidence type="ECO:0000259" key="1">
    <source>
        <dbReference type="Pfam" id="PF00117"/>
    </source>
</evidence>
<dbReference type="InterPro" id="IPR044992">
    <property type="entry name" value="ChyE-like"/>
</dbReference>
<dbReference type="EMBL" id="CP015878">
    <property type="protein sequence ID" value="ANI17562.1"/>
    <property type="molecule type" value="Genomic_DNA"/>
</dbReference>
<dbReference type="Pfam" id="PF00117">
    <property type="entry name" value="GATase"/>
    <property type="match status" value="1"/>
</dbReference>
<sequence length="240" mass="26557">MRLCIIENGVIPEDLQAEFGSYPAMIESWLAPALPEADFTYVSAVRGEPLPEATAFDGYLLTGSRHSCYEHSPWMLHLVALLRRLRSLRRPVFGICFGHQIMADAFDGRTTRAEVGWGVGAQAYRYDAEGLEDAATLVFHQDQVSSLPPQARVAGGSAHCPHGVLEYAFPARSVQFHPEFTAGYLAALLDRYGNGLLPADVTARAWESLQRLSPDNRQIARWAAAFFREHARPACSPFIP</sequence>
<dbReference type="PANTHER" id="PTHR42695:SF5">
    <property type="entry name" value="GLUTAMINE AMIDOTRANSFERASE YLR126C-RELATED"/>
    <property type="match status" value="1"/>
</dbReference>
<dbReference type="AlphaFoldDB" id="A0A1A9KJ48"/>
<evidence type="ECO:0000313" key="2">
    <source>
        <dbReference type="EMBL" id="ANI17562.1"/>
    </source>
</evidence>
<keyword evidence="2" id="KW-0808">Transferase</keyword>
<dbReference type="RefSeq" id="WP_064584467.1">
    <property type="nucleotide sequence ID" value="NZ_CP015878.1"/>
</dbReference>
<reference evidence="2 3" key="1">
    <citation type="submission" date="2016-05" db="EMBL/GenBank/DDBJ databases">
        <title>Genome Sequence of Pseudomonas citronellolis Strain SJTE-3, an Estrogens and Persistent Organic Pollutants degradation strain.</title>
        <authorList>
            <person name="Liang R."/>
        </authorList>
    </citation>
    <scope>NUCLEOTIDE SEQUENCE [LARGE SCALE GENOMIC DNA]</scope>
    <source>
        <strain evidence="2 3">SJTE-3</strain>
    </source>
</reference>
<accession>A0A1A9KJ48</accession>
<feature type="domain" description="Glutamine amidotransferase" evidence="1">
    <location>
        <begin position="57"/>
        <end position="183"/>
    </location>
</feature>
<dbReference type="Proteomes" id="UP000077748">
    <property type="component" value="Chromosome"/>
</dbReference>
<dbReference type="CDD" id="cd01741">
    <property type="entry name" value="GATase1_1"/>
    <property type="match status" value="1"/>
</dbReference>
<dbReference type="SUPFAM" id="SSF52317">
    <property type="entry name" value="Class I glutamine amidotransferase-like"/>
    <property type="match status" value="1"/>
</dbReference>
<dbReference type="Gene3D" id="3.40.50.880">
    <property type="match status" value="1"/>
</dbReference>
<dbReference type="InterPro" id="IPR029062">
    <property type="entry name" value="Class_I_gatase-like"/>
</dbReference>
<dbReference type="InterPro" id="IPR017926">
    <property type="entry name" value="GATASE"/>
</dbReference>
<dbReference type="PROSITE" id="PS51273">
    <property type="entry name" value="GATASE_TYPE_1"/>
    <property type="match status" value="1"/>
</dbReference>